<feature type="chain" id="PRO_5030940303" description="Secreted protein" evidence="1">
    <location>
        <begin position="23"/>
        <end position="183"/>
    </location>
</feature>
<evidence type="ECO:0000256" key="1">
    <source>
        <dbReference type="SAM" id="SignalP"/>
    </source>
</evidence>
<sequence>MRRILACVEFLFFANCLLPLLGSAPYGALRTALRITRARRSEGLKHHLNRGGPTVLFECLRPCWMLGRVAMLDAWGENSTHPPSPINYQFHHAHEPCATYALSRKTSTVSNSGLGLYTSNSILAARSYAPYRCAHHADHTDQWATATVHGHRHRSLQSLAGTFLSNFSGHFEQYEGFLKVEML</sequence>
<keyword evidence="1" id="KW-0732">Signal</keyword>
<dbReference type="AlphaFoldDB" id="A0A7S0J2D9"/>
<feature type="signal peptide" evidence="1">
    <location>
        <begin position="1"/>
        <end position="22"/>
    </location>
</feature>
<name>A0A7S0J2D9_9EUKA</name>
<accession>A0A7S0J2D9</accession>
<protein>
    <recommendedName>
        <fullName evidence="3">Secreted protein</fullName>
    </recommendedName>
</protein>
<organism evidence="2">
    <name type="scientific">Calcidiscus leptoporus</name>
    <dbReference type="NCBI Taxonomy" id="127549"/>
    <lineage>
        <taxon>Eukaryota</taxon>
        <taxon>Haptista</taxon>
        <taxon>Haptophyta</taxon>
        <taxon>Prymnesiophyceae</taxon>
        <taxon>Coccolithales</taxon>
        <taxon>Calcidiscaceae</taxon>
        <taxon>Calcidiscus</taxon>
    </lineage>
</organism>
<reference evidence="2" key="1">
    <citation type="submission" date="2021-01" db="EMBL/GenBank/DDBJ databases">
        <authorList>
            <person name="Corre E."/>
            <person name="Pelletier E."/>
            <person name="Niang G."/>
            <person name="Scheremetjew M."/>
            <person name="Finn R."/>
            <person name="Kale V."/>
            <person name="Holt S."/>
            <person name="Cochrane G."/>
            <person name="Meng A."/>
            <person name="Brown T."/>
            <person name="Cohen L."/>
        </authorList>
    </citation>
    <scope>NUCLEOTIDE SEQUENCE</scope>
    <source>
        <strain evidence="2">RCC1130</strain>
    </source>
</reference>
<proteinExistence type="predicted"/>
<dbReference type="EMBL" id="HBER01028427">
    <property type="protein sequence ID" value="CAD8538989.1"/>
    <property type="molecule type" value="Transcribed_RNA"/>
</dbReference>
<evidence type="ECO:0008006" key="3">
    <source>
        <dbReference type="Google" id="ProtNLM"/>
    </source>
</evidence>
<gene>
    <name evidence="2" type="ORF">CLEP1334_LOCUS14272</name>
</gene>
<evidence type="ECO:0000313" key="2">
    <source>
        <dbReference type="EMBL" id="CAD8538989.1"/>
    </source>
</evidence>